<keyword evidence="2" id="KW-0276">Fatty acid metabolism</keyword>
<reference evidence="8" key="1">
    <citation type="journal article" date="2019" name="Int. J. Syst. Evol. Microbiol.">
        <title>The Global Catalogue of Microorganisms (GCM) 10K type strain sequencing project: providing services to taxonomists for standard genome sequencing and annotation.</title>
        <authorList>
            <consortium name="The Broad Institute Genomics Platform"/>
            <consortium name="The Broad Institute Genome Sequencing Center for Infectious Disease"/>
            <person name="Wu L."/>
            <person name="Ma J."/>
        </authorList>
    </citation>
    <scope>NUCLEOTIDE SEQUENCE [LARGE SCALE GENOMIC DNA]</scope>
    <source>
        <strain evidence="8">JCM 6833</strain>
    </source>
</reference>
<dbReference type="InterPro" id="IPR001753">
    <property type="entry name" value="Enoyl-CoA_hydra/iso"/>
</dbReference>
<evidence type="ECO:0000313" key="8">
    <source>
        <dbReference type="Proteomes" id="UP001501509"/>
    </source>
</evidence>
<sequence>MSDVLVQRDDAVTTITMNRPQRRNALSREFLLALTEAFREAGRTDALGIVLAANGPVFSAGHDFADMAGASHADVRGLLQTCAELMRTIQAVPQVVVAQVHALATAAGCQLAVTCDLVVASENAGFAAPGGKGGWFCHTPMVAISHNVGRKRAMEMALTGDVVDARTAYEWGMVNRVVPAAELEKATRDLLDRATQGSPRSKALGKQAMYAQLDRTEADAYTYAIEVMAASSQTPEAQEGMTAFLEKRRPQWPA</sequence>
<dbReference type="InterPro" id="IPR029045">
    <property type="entry name" value="ClpP/crotonase-like_dom_sf"/>
</dbReference>
<evidence type="ECO:0000256" key="3">
    <source>
        <dbReference type="ARBA" id="ARBA00022946"/>
    </source>
</evidence>
<dbReference type="PANTHER" id="PTHR43602">
    <property type="match status" value="1"/>
</dbReference>
<keyword evidence="3" id="KW-0809">Transit peptide</keyword>
<gene>
    <name evidence="7" type="ORF">GCM10010411_06900</name>
</gene>
<evidence type="ECO:0000256" key="6">
    <source>
        <dbReference type="ARBA" id="ARBA00040545"/>
    </source>
</evidence>
<protein>
    <recommendedName>
        <fullName evidence="6">Enoyl-CoA hydratase domain-containing protein 3, mitochondrial</fullName>
    </recommendedName>
</protein>
<keyword evidence="8" id="KW-1185">Reference proteome</keyword>
<dbReference type="Proteomes" id="UP001501509">
    <property type="component" value="Unassembled WGS sequence"/>
</dbReference>
<evidence type="ECO:0000313" key="7">
    <source>
        <dbReference type="EMBL" id="GAA2576994.1"/>
    </source>
</evidence>
<comment type="caution">
    <text evidence="7">The sequence shown here is derived from an EMBL/GenBank/DDBJ whole genome shotgun (WGS) entry which is preliminary data.</text>
</comment>
<comment type="similarity">
    <text evidence="1">Belongs to the enoyl-CoA hydratase/isomerase family.</text>
</comment>
<dbReference type="PANTHER" id="PTHR43602:SF1">
    <property type="entry name" value="ENOYL-COA HYDRATASE DOMAIN-CONTAINING PROTEIN 3, MITOCHONDRIAL"/>
    <property type="match status" value="1"/>
</dbReference>
<keyword evidence="4" id="KW-0443">Lipid metabolism</keyword>
<dbReference type="InterPro" id="IPR052377">
    <property type="entry name" value="Mitochondrial_ECH-domain"/>
</dbReference>
<proteinExistence type="inferred from homology"/>
<evidence type="ECO:0000256" key="5">
    <source>
        <dbReference type="ARBA" id="ARBA00037410"/>
    </source>
</evidence>
<evidence type="ECO:0000256" key="4">
    <source>
        <dbReference type="ARBA" id="ARBA00023098"/>
    </source>
</evidence>
<evidence type="ECO:0000256" key="1">
    <source>
        <dbReference type="ARBA" id="ARBA00005254"/>
    </source>
</evidence>
<dbReference type="Gene3D" id="3.90.226.10">
    <property type="entry name" value="2-enoyl-CoA Hydratase, Chain A, domain 1"/>
    <property type="match status" value="1"/>
</dbReference>
<dbReference type="SUPFAM" id="SSF52096">
    <property type="entry name" value="ClpP/crotonase"/>
    <property type="match status" value="1"/>
</dbReference>
<dbReference type="EMBL" id="BAAATD010000001">
    <property type="protein sequence ID" value="GAA2576994.1"/>
    <property type="molecule type" value="Genomic_DNA"/>
</dbReference>
<dbReference type="Pfam" id="PF00378">
    <property type="entry name" value="ECH_1"/>
    <property type="match status" value="1"/>
</dbReference>
<dbReference type="CDD" id="cd06558">
    <property type="entry name" value="crotonase-like"/>
    <property type="match status" value="1"/>
</dbReference>
<dbReference type="Gene3D" id="1.10.12.10">
    <property type="entry name" value="Lyase 2-enoyl-coa Hydratase, Chain A, domain 2"/>
    <property type="match status" value="1"/>
</dbReference>
<accession>A0ABP6BLT9</accession>
<dbReference type="RefSeq" id="WP_344537561.1">
    <property type="nucleotide sequence ID" value="NZ_BAAATD010000001.1"/>
</dbReference>
<name>A0ABP6BLT9_9ACTN</name>
<organism evidence="7 8">
    <name type="scientific">Actinomadura fulvescens</name>
    <dbReference type="NCBI Taxonomy" id="46160"/>
    <lineage>
        <taxon>Bacteria</taxon>
        <taxon>Bacillati</taxon>
        <taxon>Actinomycetota</taxon>
        <taxon>Actinomycetes</taxon>
        <taxon>Streptosporangiales</taxon>
        <taxon>Thermomonosporaceae</taxon>
        <taxon>Actinomadura</taxon>
    </lineage>
</organism>
<evidence type="ECO:0000256" key="2">
    <source>
        <dbReference type="ARBA" id="ARBA00022832"/>
    </source>
</evidence>
<dbReference type="InterPro" id="IPR014748">
    <property type="entry name" value="Enoyl-CoA_hydra_C"/>
</dbReference>
<comment type="function">
    <text evidence="5">May play a role in fatty acid biosynthesis and insulin sensitivity.</text>
</comment>